<evidence type="ECO:0008006" key="3">
    <source>
        <dbReference type="Google" id="ProtNLM"/>
    </source>
</evidence>
<name>A0A6H2GZF8_9BACL</name>
<evidence type="ECO:0000313" key="1">
    <source>
        <dbReference type="EMBL" id="QJC52729.1"/>
    </source>
</evidence>
<gene>
    <name evidence="1" type="ORF">HGI30_14945</name>
</gene>
<proteinExistence type="predicted"/>
<keyword evidence="2" id="KW-1185">Reference proteome</keyword>
<accession>A0A6H2GZF8</accession>
<protein>
    <recommendedName>
        <fullName evidence="3">Phage ABA sandwich domain-containing protein</fullName>
    </recommendedName>
</protein>
<dbReference type="RefSeq" id="WP_168908281.1">
    <property type="nucleotide sequence ID" value="NZ_CP051428.1"/>
</dbReference>
<evidence type="ECO:0000313" key="2">
    <source>
        <dbReference type="Proteomes" id="UP000502136"/>
    </source>
</evidence>
<reference evidence="1 2" key="1">
    <citation type="submission" date="2020-04" db="EMBL/GenBank/DDBJ databases">
        <title>Novel Paenibacillus strain UniB2 isolated from commercial digestive syrup.</title>
        <authorList>
            <person name="Thorat V."/>
            <person name="Kirdat K."/>
            <person name="Tiwarekar B."/>
            <person name="Yadav A."/>
        </authorList>
    </citation>
    <scope>NUCLEOTIDE SEQUENCE [LARGE SCALE GENOMIC DNA]</scope>
    <source>
        <strain evidence="1 2">UniB2</strain>
    </source>
</reference>
<dbReference type="KEGG" id="palr:HGI30_14945"/>
<dbReference type="AlphaFoldDB" id="A0A6H2GZF8"/>
<dbReference type="Proteomes" id="UP000502136">
    <property type="component" value="Chromosome"/>
</dbReference>
<dbReference type="EMBL" id="CP051428">
    <property type="protein sequence ID" value="QJC52729.1"/>
    <property type="molecule type" value="Genomic_DNA"/>
</dbReference>
<organism evidence="1 2">
    <name type="scientific">Paenibacillus albicereus</name>
    <dbReference type="NCBI Taxonomy" id="2726185"/>
    <lineage>
        <taxon>Bacteria</taxon>
        <taxon>Bacillati</taxon>
        <taxon>Bacillota</taxon>
        <taxon>Bacilli</taxon>
        <taxon>Bacillales</taxon>
        <taxon>Paenibacillaceae</taxon>
        <taxon>Paenibacillus</taxon>
    </lineage>
</organism>
<sequence length="119" mass="13042">MDIRTMPAGPELDAELARALGWDEIEMPFSGRPAWVFAGVIQCTSKDFTPSTTWEGAGQVIEEMQRRGWEVGIETHPNEAHVRFYKPDGDYAEHSGQPGELLLAITIAAILALRGESSG</sequence>